<proteinExistence type="predicted"/>
<dbReference type="InterPro" id="IPR038042">
    <property type="entry name" value="Gp37-like"/>
</dbReference>
<evidence type="ECO:0000313" key="3">
    <source>
        <dbReference type="Proteomes" id="UP001597420"/>
    </source>
</evidence>
<feature type="region of interest" description="Disordered" evidence="1">
    <location>
        <begin position="149"/>
        <end position="168"/>
    </location>
</feature>
<dbReference type="Proteomes" id="UP001597420">
    <property type="component" value="Unassembled WGS sequence"/>
</dbReference>
<evidence type="ECO:0000313" key="2">
    <source>
        <dbReference type="EMBL" id="MFD1805567.1"/>
    </source>
</evidence>
<protein>
    <submittedName>
        <fullName evidence="2">Gp37 family protein</fullName>
    </submittedName>
</protein>
<name>A0ABW4NSG5_9PAST</name>
<keyword evidence="3" id="KW-1185">Reference proteome</keyword>
<dbReference type="Pfam" id="PF09646">
    <property type="entry name" value="Gp37"/>
    <property type="match status" value="1"/>
</dbReference>
<dbReference type="InterPro" id="IPR018602">
    <property type="entry name" value="Gp37/STM4215"/>
</dbReference>
<dbReference type="Gene3D" id="3.30.2000.10">
    <property type="entry name" value="Phage tail protein-like"/>
    <property type="match status" value="1"/>
</dbReference>
<dbReference type="SUPFAM" id="SSF143749">
    <property type="entry name" value="Phage tail protein-like"/>
    <property type="match status" value="1"/>
</dbReference>
<sequence length="168" mass="19236">MSATQPILDSIQTHLLTQVKSFAVVLFPDSVEDYVLQDEPGAILIQYVGSEFEDSNKTDLLQQRRTLSINLTVIARHQYHDDGALAMLDKVRLAIVGFRPTHCFACSIINETFIAKENALWRYQLQIKTETLQVEQQQSKDLTRLTSVHYRQPHHPLNPNLKPKPTEI</sequence>
<evidence type="ECO:0000256" key="1">
    <source>
        <dbReference type="SAM" id="MobiDB-lite"/>
    </source>
</evidence>
<organism evidence="2 3">
    <name type="scientific">Pasteurella oralis</name>
    <dbReference type="NCBI Taxonomy" id="1071947"/>
    <lineage>
        <taxon>Bacteria</taxon>
        <taxon>Pseudomonadati</taxon>
        <taxon>Pseudomonadota</taxon>
        <taxon>Gammaproteobacteria</taxon>
        <taxon>Pasteurellales</taxon>
        <taxon>Pasteurellaceae</taxon>
        <taxon>Pasteurella</taxon>
    </lineage>
</organism>
<dbReference type="InterPro" id="IPR035934">
    <property type="entry name" value="Phage_tail_protein-like_sf"/>
</dbReference>
<reference evidence="3" key="1">
    <citation type="journal article" date="2019" name="Int. J. Syst. Evol. Microbiol.">
        <title>The Global Catalogue of Microorganisms (GCM) 10K type strain sequencing project: providing services to taxonomists for standard genome sequencing and annotation.</title>
        <authorList>
            <consortium name="The Broad Institute Genomics Platform"/>
            <consortium name="The Broad Institute Genome Sequencing Center for Infectious Disease"/>
            <person name="Wu L."/>
            <person name="Ma J."/>
        </authorList>
    </citation>
    <scope>NUCLEOTIDE SEQUENCE [LARGE SCALE GENOMIC DNA]</scope>
    <source>
        <strain evidence="3">CCM 7950</strain>
    </source>
</reference>
<dbReference type="RefSeq" id="WP_379096518.1">
    <property type="nucleotide sequence ID" value="NZ_JBHUFP010000005.1"/>
</dbReference>
<dbReference type="EMBL" id="JBHUFP010000005">
    <property type="protein sequence ID" value="MFD1805567.1"/>
    <property type="molecule type" value="Genomic_DNA"/>
</dbReference>
<gene>
    <name evidence="2" type="ORF">ACFSAV_04125</name>
</gene>
<accession>A0ABW4NSG5</accession>
<comment type="caution">
    <text evidence="2">The sequence shown here is derived from an EMBL/GenBank/DDBJ whole genome shotgun (WGS) entry which is preliminary data.</text>
</comment>